<dbReference type="InterPro" id="IPR007312">
    <property type="entry name" value="Phosphoesterase"/>
</dbReference>
<reference evidence="5 6" key="1">
    <citation type="submission" date="2023-12" db="EMBL/GenBank/DDBJ databases">
        <title>Novel species of the genus Arcicella isolated from rivers.</title>
        <authorList>
            <person name="Lu H."/>
        </authorList>
    </citation>
    <scope>NUCLEOTIDE SEQUENCE [LARGE SCALE GENOMIC DNA]</scope>
    <source>
        <strain evidence="5 6">LMG 21963</strain>
    </source>
</reference>
<sequence length="845" mass="95818">MESRREFIKKASVLASGASFLGMLPASIQKAMAINPAEGSTFWDAEHVVILMQENRSFDHCFGTLQGVRGFNDPRAITLPSKNKVWLQQNEKGETFAPFRLNLRDSNATWMSSLPHSWENQVDALNGGKNDKWLHVKQSGHKEYKDLPLTLGYYNREDIPFYYALADAFTVCDQNFCSSLTGTTPNRLYLWTGTIREQQDFSSKANVKNEDVDYGKWAKWKTFPERLEENGISWKIYQNEISLPTGLEGEGDAWLANFTDNPIEWFEQYQVKFSPEYYRYIQEVVKFLPKEIEKLTSEIPTLAVGSDALKKAERTLAQKKMYLKIAQEDIVNYTPENFAKLSAFQKNIHQKAFTNNRNDPHFHELTSLEYTDNGTARKLEVPKGDVLHQFRQDVTKNQLPAVTWLVAPENFSDHPGAPWYGAWYLSEVMDILTQNPEVWKKTIFILCYDENDGYFDHIPPFLPPHHKIANTGKVSSGIDVSVEQVNINDEKKRGYKNPETETRDGAIGLGFRVPLVIASPWSRGGNVCSEIFDHTSILQFLEKFLSKKTKKNIKEENISEWRRTICGDLTSVFKPYNGEKIALPTFVEKEPFIQSVHKAKFKNVPSNFKALSATEISEANTKGTASDLMPKQEKGIRKACALPYELYVEGSLSADKKSFEITFSADNKVFGTKSAGAAFIVYARQSLSQKDELHTRNYAVKAGDILKDSWQLSDFGDNQYHIEVYGPNGFFRCFKGNATTPKVETTLTYQGTKPSLTGNVVLTIKNTDAQTLRFVIEDMSYKTGKKVVEVAKGKTVSVPLDLAKSHAWYDISVKIEGNPTFEQRYAGHIETGKESYTDPAMGQVI</sequence>
<dbReference type="PROSITE" id="PS51318">
    <property type="entry name" value="TAT"/>
    <property type="match status" value="1"/>
</dbReference>
<feature type="domain" description="Bacterial phospholipase C C-terminal" evidence="4">
    <location>
        <begin position="639"/>
        <end position="737"/>
    </location>
</feature>
<dbReference type="EMBL" id="JAYFUL010000037">
    <property type="protein sequence ID" value="MEA5259788.1"/>
    <property type="molecule type" value="Genomic_DNA"/>
</dbReference>
<comment type="caution">
    <text evidence="5">The sequence shown here is derived from an EMBL/GenBank/DDBJ whole genome shotgun (WGS) entry which is preliminary data.</text>
</comment>
<protein>
    <recommendedName>
        <fullName evidence="2">phospholipase C</fullName>
        <ecNumber evidence="2">3.1.4.3</ecNumber>
    </recommendedName>
</protein>
<dbReference type="Proteomes" id="UP001304671">
    <property type="component" value="Unassembled WGS sequence"/>
</dbReference>
<feature type="domain" description="Bacterial phospholipase C C-terminal" evidence="4">
    <location>
        <begin position="744"/>
        <end position="828"/>
    </location>
</feature>
<evidence type="ECO:0000256" key="3">
    <source>
        <dbReference type="ARBA" id="ARBA00022801"/>
    </source>
</evidence>
<dbReference type="Pfam" id="PF05506">
    <property type="entry name" value="PLipase_C_C"/>
    <property type="match status" value="2"/>
</dbReference>
<dbReference type="RefSeq" id="WP_323251710.1">
    <property type="nucleotide sequence ID" value="NZ_JAYFUL010000037.1"/>
</dbReference>
<evidence type="ECO:0000259" key="4">
    <source>
        <dbReference type="Pfam" id="PF05506"/>
    </source>
</evidence>
<dbReference type="Pfam" id="PF04185">
    <property type="entry name" value="Phosphoesterase"/>
    <property type="match status" value="2"/>
</dbReference>
<evidence type="ECO:0000313" key="5">
    <source>
        <dbReference type="EMBL" id="MEA5259788.1"/>
    </source>
</evidence>
<evidence type="ECO:0000256" key="2">
    <source>
        <dbReference type="ARBA" id="ARBA00012018"/>
    </source>
</evidence>
<comment type="similarity">
    <text evidence="1">Belongs to the bacterial phospholipase C family.</text>
</comment>
<dbReference type="InterPro" id="IPR017767">
    <property type="entry name" value="PC-PLC"/>
</dbReference>
<proteinExistence type="inferred from homology"/>
<dbReference type="NCBIfam" id="TIGR03396">
    <property type="entry name" value="PC_PLC"/>
    <property type="match status" value="1"/>
</dbReference>
<keyword evidence="3" id="KW-0378">Hydrolase</keyword>
<evidence type="ECO:0000313" key="6">
    <source>
        <dbReference type="Proteomes" id="UP001304671"/>
    </source>
</evidence>
<dbReference type="InterPro" id="IPR017850">
    <property type="entry name" value="Alkaline_phosphatase_core_sf"/>
</dbReference>
<dbReference type="PANTHER" id="PTHR31956">
    <property type="entry name" value="NON-SPECIFIC PHOSPHOLIPASE C4-RELATED"/>
    <property type="match status" value="1"/>
</dbReference>
<dbReference type="InterPro" id="IPR006311">
    <property type="entry name" value="TAT_signal"/>
</dbReference>
<dbReference type="Gene3D" id="3.40.720.10">
    <property type="entry name" value="Alkaline Phosphatase, subunit A"/>
    <property type="match status" value="2"/>
</dbReference>
<dbReference type="PANTHER" id="PTHR31956:SF1">
    <property type="entry name" value="NON-SPECIFIC PHOSPHOLIPASE C1"/>
    <property type="match status" value="1"/>
</dbReference>
<accession>A0ABU5QS25</accession>
<name>A0ABU5QS25_9BACT</name>
<keyword evidence="6" id="KW-1185">Reference proteome</keyword>
<organism evidence="5 6">
    <name type="scientific">Arcicella aquatica</name>
    <dbReference type="NCBI Taxonomy" id="217141"/>
    <lineage>
        <taxon>Bacteria</taxon>
        <taxon>Pseudomonadati</taxon>
        <taxon>Bacteroidota</taxon>
        <taxon>Cytophagia</taxon>
        <taxon>Cytophagales</taxon>
        <taxon>Flectobacillaceae</taxon>
        <taxon>Arcicella</taxon>
    </lineage>
</organism>
<dbReference type="EC" id="3.1.4.3" evidence="2"/>
<evidence type="ECO:0000256" key="1">
    <source>
        <dbReference type="ARBA" id="ARBA00009717"/>
    </source>
</evidence>
<gene>
    <name evidence="5" type="ORF">VB264_18470</name>
</gene>
<dbReference type="InterPro" id="IPR008475">
    <property type="entry name" value="PLipase_C_C"/>
</dbReference>